<name>A0A4V6PWR6_9ACTN</name>
<proteinExistence type="predicted"/>
<evidence type="ECO:0000313" key="2">
    <source>
        <dbReference type="EMBL" id="TDQ48827.1"/>
    </source>
</evidence>
<feature type="domain" description="DUF6457" evidence="1">
    <location>
        <begin position="35"/>
        <end position="112"/>
    </location>
</feature>
<gene>
    <name evidence="2" type="ORF">EV190_11784</name>
</gene>
<dbReference type="InterPro" id="IPR045598">
    <property type="entry name" value="DUF6457"/>
</dbReference>
<dbReference type="AlphaFoldDB" id="A0A4V6PWR6"/>
<dbReference type="EMBL" id="SNYN01000017">
    <property type="protein sequence ID" value="TDQ48827.1"/>
    <property type="molecule type" value="Genomic_DNA"/>
</dbReference>
<comment type="caution">
    <text evidence="2">The sequence shown here is derived from an EMBL/GenBank/DDBJ whole genome shotgun (WGS) entry which is preliminary data.</text>
</comment>
<accession>A0A4V6PWR6</accession>
<protein>
    <recommendedName>
        <fullName evidence="1">DUF6457 domain-containing protein</fullName>
    </recommendedName>
</protein>
<evidence type="ECO:0000313" key="3">
    <source>
        <dbReference type="Proteomes" id="UP000295281"/>
    </source>
</evidence>
<reference evidence="2 3" key="1">
    <citation type="submission" date="2019-03" db="EMBL/GenBank/DDBJ databases">
        <title>Genomic Encyclopedia of Type Strains, Phase IV (KMG-IV): sequencing the most valuable type-strain genomes for metagenomic binning, comparative biology and taxonomic classification.</title>
        <authorList>
            <person name="Goeker M."/>
        </authorList>
    </citation>
    <scope>NUCLEOTIDE SEQUENCE [LARGE SCALE GENOMIC DNA]</scope>
    <source>
        <strain evidence="2 3">DSM 46770</strain>
    </source>
</reference>
<sequence length="121" mass="12892">MKGRRCAVARPRAVAVRGTGTIDDRETLSCEKEAPVTLTEWARLVCAELELADEVDQKDVERVLDLARDAAHSVARPAAPLTTYLLGVAVGRGAEPDAAAAALSRLALAREEARGEAEEGR</sequence>
<dbReference type="Pfam" id="PF20058">
    <property type="entry name" value="DUF6457"/>
    <property type="match status" value="1"/>
</dbReference>
<keyword evidence="3" id="KW-1185">Reference proteome</keyword>
<organism evidence="2 3">
    <name type="scientific">Actinorugispora endophytica</name>
    <dbReference type="NCBI Taxonomy" id="1605990"/>
    <lineage>
        <taxon>Bacteria</taxon>
        <taxon>Bacillati</taxon>
        <taxon>Actinomycetota</taxon>
        <taxon>Actinomycetes</taxon>
        <taxon>Streptosporangiales</taxon>
        <taxon>Nocardiopsidaceae</taxon>
        <taxon>Actinorugispora</taxon>
    </lineage>
</organism>
<dbReference type="Proteomes" id="UP000295281">
    <property type="component" value="Unassembled WGS sequence"/>
</dbReference>
<evidence type="ECO:0000259" key="1">
    <source>
        <dbReference type="Pfam" id="PF20058"/>
    </source>
</evidence>